<dbReference type="AlphaFoldDB" id="A0A090G1P5"/>
<evidence type="ECO:0000256" key="1">
    <source>
        <dbReference type="ARBA" id="ARBA00004417"/>
    </source>
</evidence>
<dbReference type="InterPro" id="IPR003439">
    <property type="entry name" value="ABC_transporter-like_ATP-bd"/>
</dbReference>
<evidence type="ECO:0000313" key="7">
    <source>
        <dbReference type="EMBL" id="CDX24979.1"/>
    </source>
</evidence>
<reference evidence="8" key="1">
    <citation type="submission" date="2014-08" db="EMBL/GenBank/DDBJ databases">
        <authorList>
            <person name="Moulin L."/>
        </authorList>
    </citation>
    <scope>NUCLEOTIDE SEQUENCE [LARGE SCALE GENOMIC DNA]</scope>
</reference>
<feature type="domain" description="ABC transporter" evidence="6">
    <location>
        <begin position="5"/>
        <end position="258"/>
    </location>
</feature>
<dbReference type="Gene3D" id="3.40.50.300">
    <property type="entry name" value="P-loop containing nucleotide triphosphate hydrolases"/>
    <property type="match status" value="1"/>
</dbReference>
<dbReference type="GO" id="GO:0005524">
    <property type="term" value="F:ATP binding"/>
    <property type="evidence" value="ECO:0007669"/>
    <property type="project" value="UniProtKB-KW"/>
</dbReference>
<dbReference type="CDD" id="cd03257">
    <property type="entry name" value="ABC_NikE_OppD_transporters"/>
    <property type="match status" value="1"/>
</dbReference>
<accession>A0A090G1P5</accession>
<dbReference type="InterPro" id="IPR027417">
    <property type="entry name" value="P-loop_NTPase"/>
</dbReference>
<dbReference type="PROSITE" id="PS50893">
    <property type="entry name" value="ABC_TRANSPORTER_2"/>
    <property type="match status" value="1"/>
</dbReference>
<dbReference type="InterPro" id="IPR050319">
    <property type="entry name" value="ABC_transp_ATP-bind"/>
</dbReference>
<dbReference type="Pfam" id="PF08352">
    <property type="entry name" value="oligo_HPY"/>
    <property type="match status" value="1"/>
</dbReference>
<dbReference type="GO" id="GO:0055085">
    <property type="term" value="P:transmembrane transport"/>
    <property type="evidence" value="ECO:0007669"/>
    <property type="project" value="UniProtKB-ARBA"/>
</dbReference>
<evidence type="ECO:0000313" key="8">
    <source>
        <dbReference type="Proteomes" id="UP000045285"/>
    </source>
</evidence>
<protein>
    <submittedName>
        <fullName evidence="7">Oligopeptide transporter subunit ATP-binding component of ABC superfamily</fullName>
    </submittedName>
</protein>
<dbReference type="InterPro" id="IPR003593">
    <property type="entry name" value="AAA+_ATPase"/>
</dbReference>
<keyword evidence="8" id="KW-1185">Reference proteome</keyword>
<evidence type="ECO:0000256" key="5">
    <source>
        <dbReference type="ARBA" id="ARBA00022840"/>
    </source>
</evidence>
<dbReference type="Pfam" id="PF00005">
    <property type="entry name" value="ABC_tran"/>
    <property type="match status" value="1"/>
</dbReference>
<dbReference type="GO" id="GO:0005886">
    <property type="term" value="C:plasma membrane"/>
    <property type="evidence" value="ECO:0007669"/>
    <property type="project" value="UniProtKB-SubCell"/>
</dbReference>
<evidence type="ECO:0000256" key="2">
    <source>
        <dbReference type="ARBA" id="ARBA00005417"/>
    </source>
</evidence>
<comment type="subcellular location">
    <subcellularLocation>
        <location evidence="1">Cell inner membrane</location>
        <topology evidence="1">Peripheral membrane protein</topology>
    </subcellularLocation>
</comment>
<dbReference type="GO" id="GO:0015833">
    <property type="term" value="P:peptide transport"/>
    <property type="evidence" value="ECO:0007669"/>
    <property type="project" value="InterPro"/>
</dbReference>
<dbReference type="Proteomes" id="UP000045285">
    <property type="component" value="Unassembled WGS sequence"/>
</dbReference>
<dbReference type="FunFam" id="3.40.50.300:FF:000016">
    <property type="entry name" value="Oligopeptide ABC transporter ATP-binding component"/>
    <property type="match status" value="1"/>
</dbReference>
<proteinExistence type="inferred from homology"/>
<dbReference type="InterPro" id="IPR013563">
    <property type="entry name" value="Oligopep_ABC_C"/>
</dbReference>
<sequence length="354" mass="39111">MSALLRVEDLRVRFRTMSAPKALATGAKAPFIDAVCGVSFEIRRGETLALVGESGSGKSTIARTIIGLQRAVSGSVSFDGQEIEELSGAERKPYLRRMAMIFQDPIGSLSPRLTVRSLLTEPFRIHGLMRRDARGDAERLLGMVGLPADFARRYPHQLSGGQARRVGIARALALNPDLIIADEPTAGLDVSVQGEVLNLLARLQDELGMAVLIITHNLNVVRHMADRTAIMYLGRFVEVGSTERIFEHPRHPYTEALLAANPEPDPDAMLNRIELKGEMPSLMRRPSGCEFHTRCRYAQDICYRAFPEPSTSPDDTEHSFRCHFPLGRRAAPLDARFRLCGASGTRNEEGRHGC</sequence>
<dbReference type="NCBIfam" id="TIGR01727">
    <property type="entry name" value="oligo_HPY"/>
    <property type="match status" value="1"/>
</dbReference>
<dbReference type="STRING" id="69974.MPLDJ20_220029"/>
<dbReference type="GO" id="GO:0016887">
    <property type="term" value="F:ATP hydrolysis activity"/>
    <property type="evidence" value="ECO:0007669"/>
    <property type="project" value="InterPro"/>
</dbReference>
<dbReference type="InterPro" id="IPR017871">
    <property type="entry name" value="ABC_transporter-like_CS"/>
</dbReference>
<keyword evidence="4" id="KW-0547">Nucleotide-binding</keyword>
<comment type="similarity">
    <text evidence="2">Belongs to the ABC transporter superfamily.</text>
</comment>
<dbReference type="PANTHER" id="PTHR43776">
    <property type="entry name" value="TRANSPORT ATP-BINDING PROTEIN"/>
    <property type="match status" value="1"/>
</dbReference>
<keyword evidence="3" id="KW-0813">Transport</keyword>
<evidence type="ECO:0000256" key="4">
    <source>
        <dbReference type="ARBA" id="ARBA00022741"/>
    </source>
</evidence>
<evidence type="ECO:0000259" key="6">
    <source>
        <dbReference type="PROSITE" id="PS50893"/>
    </source>
</evidence>
<dbReference type="PANTHER" id="PTHR43776:SF7">
    <property type="entry name" value="D,D-DIPEPTIDE TRANSPORT ATP-BINDING PROTEIN DDPF-RELATED"/>
    <property type="match status" value="1"/>
</dbReference>
<gene>
    <name evidence="7" type="primary">oppF</name>
    <name evidence="7" type="ORF">MPL3356_490039</name>
</gene>
<dbReference type="PROSITE" id="PS00211">
    <property type="entry name" value="ABC_TRANSPORTER_1"/>
    <property type="match status" value="1"/>
</dbReference>
<dbReference type="SMART" id="SM00382">
    <property type="entry name" value="AAA"/>
    <property type="match status" value="1"/>
</dbReference>
<organism evidence="7 8">
    <name type="scientific">Mesorhizobium plurifarium</name>
    <dbReference type="NCBI Taxonomy" id="69974"/>
    <lineage>
        <taxon>Bacteria</taxon>
        <taxon>Pseudomonadati</taxon>
        <taxon>Pseudomonadota</taxon>
        <taxon>Alphaproteobacteria</taxon>
        <taxon>Hyphomicrobiales</taxon>
        <taxon>Phyllobacteriaceae</taxon>
        <taxon>Mesorhizobium</taxon>
    </lineage>
</organism>
<dbReference type="EMBL" id="CCMZ01000044">
    <property type="protein sequence ID" value="CDX24979.1"/>
    <property type="molecule type" value="Genomic_DNA"/>
</dbReference>
<evidence type="ECO:0000256" key="3">
    <source>
        <dbReference type="ARBA" id="ARBA00022448"/>
    </source>
</evidence>
<dbReference type="SUPFAM" id="SSF52540">
    <property type="entry name" value="P-loop containing nucleoside triphosphate hydrolases"/>
    <property type="match status" value="1"/>
</dbReference>
<name>A0A090G1P5_MESPL</name>
<keyword evidence="5 7" id="KW-0067">ATP-binding</keyword>